<feature type="domain" description="Nbr1 FW" evidence="1">
    <location>
        <begin position="102"/>
        <end position="198"/>
    </location>
</feature>
<evidence type="ECO:0000313" key="2">
    <source>
        <dbReference type="EMBL" id="CAH3106174.1"/>
    </source>
</evidence>
<evidence type="ECO:0000313" key="3">
    <source>
        <dbReference type="Proteomes" id="UP001159428"/>
    </source>
</evidence>
<dbReference type="FunFam" id="2.60.40.10:FF:000289">
    <property type="entry name" value="Chromosome 6 open reading frame 106"/>
    <property type="match status" value="1"/>
</dbReference>
<dbReference type="Proteomes" id="UP001159428">
    <property type="component" value="Unassembled WGS sequence"/>
</dbReference>
<dbReference type="PANTHER" id="PTHR20930">
    <property type="entry name" value="OVARIAN CARCINOMA ANTIGEN CA125-RELATED"/>
    <property type="match status" value="1"/>
</dbReference>
<gene>
    <name evidence="2" type="ORF">PMEA_00001356</name>
</gene>
<dbReference type="CDD" id="cd14947">
    <property type="entry name" value="NBR1_like"/>
    <property type="match status" value="1"/>
</dbReference>
<dbReference type="Gene3D" id="2.60.40.10">
    <property type="entry name" value="Immunoglobulins"/>
    <property type="match status" value="1"/>
</dbReference>
<proteinExistence type="predicted"/>
<dbReference type="Pfam" id="PF16158">
    <property type="entry name" value="N_BRCA1_IG"/>
    <property type="match status" value="1"/>
</dbReference>
<reference evidence="2 3" key="1">
    <citation type="submission" date="2022-05" db="EMBL/GenBank/DDBJ databases">
        <authorList>
            <consortium name="Genoscope - CEA"/>
            <person name="William W."/>
        </authorList>
    </citation>
    <scope>NUCLEOTIDE SEQUENCE [LARGE SCALE GENOMIC DNA]</scope>
</reference>
<sequence>MDVDCELDGDLLTKFSCLGTTDHDVLIHELQRLLDFQLNPSGCAFFLDMTNCCLLIIKTEFLLTIYIYIYIGNKKKAAVGAYYDFNSPQDKLPSMAFIRDVTIGEGESVPPNTAFVKTWRIQNNGIIAWPNGVFLKYTSGDQLGPVNLVSVKSLSAGEFYDLSVNMISPAKTGMYQGQWRMCTPSGQYFGDVIWVILCVDEGGLLGLTQQLSSLGREMNFHEGSNPSSTSANPFGLSTPISISPQPIYSVPHNSPANGVIHVSPARRSLFNSTVNGEHLEPLISPSIQVGSVFHSKEEESLVNQLKDTSLLQDSDIDHS</sequence>
<dbReference type="InterPro" id="IPR032350">
    <property type="entry name" value="Nbr1_FW"/>
</dbReference>
<protein>
    <recommendedName>
        <fullName evidence="1">Nbr1 FW domain-containing protein</fullName>
    </recommendedName>
</protein>
<comment type="caution">
    <text evidence="2">The sequence shown here is derived from an EMBL/GenBank/DDBJ whole genome shotgun (WGS) entry which is preliminary data.</text>
</comment>
<dbReference type="InterPro" id="IPR013783">
    <property type="entry name" value="Ig-like_fold"/>
</dbReference>
<evidence type="ECO:0000259" key="1">
    <source>
        <dbReference type="Pfam" id="PF16158"/>
    </source>
</evidence>
<dbReference type="PANTHER" id="PTHR20930:SF0">
    <property type="entry name" value="PROTEIN ILRUN"/>
    <property type="match status" value="1"/>
</dbReference>
<keyword evidence="3" id="KW-1185">Reference proteome</keyword>
<organism evidence="2 3">
    <name type="scientific">Pocillopora meandrina</name>
    <dbReference type="NCBI Taxonomy" id="46732"/>
    <lineage>
        <taxon>Eukaryota</taxon>
        <taxon>Metazoa</taxon>
        <taxon>Cnidaria</taxon>
        <taxon>Anthozoa</taxon>
        <taxon>Hexacorallia</taxon>
        <taxon>Scleractinia</taxon>
        <taxon>Astrocoeniina</taxon>
        <taxon>Pocilloporidae</taxon>
        <taxon>Pocillopora</taxon>
    </lineage>
</organism>
<name>A0AAU9WBI1_9CNID</name>
<dbReference type="AlphaFoldDB" id="A0AAU9WBI1"/>
<accession>A0AAU9WBI1</accession>
<dbReference type="EMBL" id="CALNXJ010000010">
    <property type="protein sequence ID" value="CAH3106174.1"/>
    <property type="molecule type" value="Genomic_DNA"/>
</dbReference>